<dbReference type="WBParaSite" id="GPLIN_000216500">
    <property type="protein sequence ID" value="GPLIN_000216500"/>
    <property type="gene ID" value="GPLIN_000216500"/>
</dbReference>
<dbReference type="AlphaFoldDB" id="A0A183BNH9"/>
<evidence type="ECO:0000313" key="1">
    <source>
        <dbReference type="Proteomes" id="UP000050741"/>
    </source>
</evidence>
<name>A0A183BNH9_GLOPA</name>
<keyword evidence="1" id="KW-1185">Reference proteome</keyword>
<evidence type="ECO:0000313" key="2">
    <source>
        <dbReference type="WBParaSite" id="GPLIN_000216500"/>
    </source>
</evidence>
<proteinExistence type="predicted"/>
<reference evidence="2" key="2">
    <citation type="submission" date="2016-06" db="UniProtKB">
        <authorList>
            <consortium name="WormBaseParasite"/>
        </authorList>
    </citation>
    <scope>IDENTIFICATION</scope>
</reference>
<organism evidence="1 2">
    <name type="scientific">Globodera pallida</name>
    <name type="common">Potato cyst nematode worm</name>
    <name type="synonym">Heterodera pallida</name>
    <dbReference type="NCBI Taxonomy" id="36090"/>
    <lineage>
        <taxon>Eukaryota</taxon>
        <taxon>Metazoa</taxon>
        <taxon>Ecdysozoa</taxon>
        <taxon>Nematoda</taxon>
        <taxon>Chromadorea</taxon>
        <taxon>Rhabditida</taxon>
        <taxon>Tylenchina</taxon>
        <taxon>Tylenchomorpha</taxon>
        <taxon>Tylenchoidea</taxon>
        <taxon>Heteroderidae</taxon>
        <taxon>Heteroderinae</taxon>
        <taxon>Globodera</taxon>
    </lineage>
</organism>
<sequence length="78" mass="8721">MFIRSLDVRPFTHKAMLGSCGDFSCTHLARLQHFIEPFDEQQHPGLHLRVVNGGKVFANGNVACSELSNCFVLPISMF</sequence>
<protein>
    <submittedName>
        <fullName evidence="2">AraC family transcriptional regulator</fullName>
    </submittedName>
</protein>
<dbReference type="Proteomes" id="UP000050741">
    <property type="component" value="Unassembled WGS sequence"/>
</dbReference>
<reference evidence="1" key="1">
    <citation type="submission" date="2014-05" db="EMBL/GenBank/DDBJ databases">
        <title>The genome and life-stage specific transcriptomes of Globodera pallida elucidate key aspects of plant parasitism by a cyst nematode.</title>
        <authorList>
            <person name="Cotton J.A."/>
            <person name="Lilley C.J."/>
            <person name="Jones L.M."/>
            <person name="Kikuchi T."/>
            <person name="Reid A.J."/>
            <person name="Thorpe P."/>
            <person name="Tsai I.J."/>
            <person name="Beasley H."/>
            <person name="Blok V."/>
            <person name="Cock P.J.A."/>
            <person name="Van den Akker S.E."/>
            <person name="Holroyd N."/>
            <person name="Hunt M."/>
            <person name="Mantelin S."/>
            <person name="Naghra H."/>
            <person name="Pain A."/>
            <person name="Palomares-Rius J.E."/>
            <person name="Zarowiecki M."/>
            <person name="Berriman M."/>
            <person name="Jones J.T."/>
            <person name="Urwin P.E."/>
        </authorList>
    </citation>
    <scope>NUCLEOTIDE SEQUENCE [LARGE SCALE GENOMIC DNA]</scope>
    <source>
        <strain evidence="1">Lindley</strain>
    </source>
</reference>
<accession>A0A183BNH9</accession>